<feature type="domain" description="PAC" evidence="8">
    <location>
        <begin position="187"/>
        <end position="251"/>
    </location>
</feature>
<dbReference type="InterPro" id="IPR005467">
    <property type="entry name" value="His_kinase_dom"/>
</dbReference>
<keyword evidence="5" id="KW-0472">Membrane</keyword>
<keyword evidence="5" id="KW-0812">Transmembrane</keyword>
<proteinExistence type="predicted"/>
<dbReference type="PROSITE" id="PS50113">
    <property type="entry name" value="PAC"/>
    <property type="match status" value="1"/>
</dbReference>
<comment type="caution">
    <text evidence="9">The sequence shown here is derived from an EMBL/GenBank/DDBJ whole genome shotgun (WGS) entry which is preliminary data.</text>
</comment>
<dbReference type="InterPro" id="IPR050482">
    <property type="entry name" value="Sensor_HK_TwoCompSys"/>
</dbReference>
<dbReference type="Pfam" id="PF13188">
    <property type="entry name" value="PAS_8"/>
    <property type="match status" value="1"/>
</dbReference>
<dbReference type="NCBIfam" id="TIGR00229">
    <property type="entry name" value="sensory_box"/>
    <property type="match status" value="2"/>
</dbReference>
<protein>
    <recommendedName>
        <fullName evidence="11">Histidine kinase</fullName>
    </recommendedName>
</protein>
<evidence type="ECO:0000259" key="8">
    <source>
        <dbReference type="PROSITE" id="PS50113"/>
    </source>
</evidence>
<dbReference type="CDD" id="cd16917">
    <property type="entry name" value="HATPase_UhpB-NarQ-NarX-like"/>
    <property type="match status" value="1"/>
</dbReference>
<dbReference type="InterPro" id="IPR003594">
    <property type="entry name" value="HATPase_dom"/>
</dbReference>
<dbReference type="SUPFAM" id="SSF55874">
    <property type="entry name" value="ATPase domain of HSP90 chaperone/DNA topoisomerase II/histidine kinase"/>
    <property type="match status" value="1"/>
</dbReference>
<evidence type="ECO:0000256" key="2">
    <source>
        <dbReference type="ARBA" id="ARBA00022777"/>
    </source>
</evidence>
<evidence type="ECO:0008006" key="11">
    <source>
        <dbReference type="Google" id="ProtNLM"/>
    </source>
</evidence>
<evidence type="ECO:0000256" key="4">
    <source>
        <dbReference type="SAM" id="Coils"/>
    </source>
</evidence>
<dbReference type="CDD" id="cd00130">
    <property type="entry name" value="PAS"/>
    <property type="match status" value="2"/>
</dbReference>
<dbReference type="Proteomes" id="UP000019460">
    <property type="component" value="Unassembled WGS sequence"/>
</dbReference>
<dbReference type="Gene3D" id="1.20.5.1930">
    <property type="match status" value="1"/>
</dbReference>
<dbReference type="GO" id="GO:0000155">
    <property type="term" value="F:phosphorelay sensor kinase activity"/>
    <property type="evidence" value="ECO:0007669"/>
    <property type="project" value="InterPro"/>
</dbReference>
<dbReference type="RefSeq" id="WP_043753918.1">
    <property type="nucleotide sequence ID" value="NZ_AONC01000034.1"/>
</dbReference>
<dbReference type="GO" id="GO:0046983">
    <property type="term" value="F:protein dimerization activity"/>
    <property type="evidence" value="ECO:0007669"/>
    <property type="project" value="InterPro"/>
</dbReference>
<feature type="domain" description="PAS" evidence="7">
    <location>
        <begin position="127"/>
        <end position="197"/>
    </location>
</feature>
<dbReference type="PANTHER" id="PTHR24421">
    <property type="entry name" value="NITRATE/NITRITE SENSOR PROTEIN NARX-RELATED"/>
    <property type="match status" value="1"/>
</dbReference>
<accession>W9VFZ3</accession>
<evidence type="ECO:0000256" key="3">
    <source>
        <dbReference type="ARBA" id="ARBA00023012"/>
    </source>
</evidence>
<dbReference type="PANTHER" id="PTHR24421:SF59">
    <property type="entry name" value="OXYGEN SENSOR HISTIDINE KINASE NREB"/>
    <property type="match status" value="1"/>
</dbReference>
<dbReference type="GO" id="GO:0016020">
    <property type="term" value="C:membrane"/>
    <property type="evidence" value="ECO:0007669"/>
    <property type="project" value="InterPro"/>
</dbReference>
<dbReference type="EMBL" id="AONC01000034">
    <property type="protein sequence ID" value="EXJ14957.1"/>
    <property type="molecule type" value="Genomic_DNA"/>
</dbReference>
<dbReference type="Gene3D" id="3.30.565.10">
    <property type="entry name" value="Histidine kinase-like ATPase, C-terminal domain"/>
    <property type="match status" value="1"/>
</dbReference>
<dbReference type="InterPro" id="IPR000014">
    <property type="entry name" value="PAS"/>
</dbReference>
<dbReference type="PROSITE" id="PS50109">
    <property type="entry name" value="HIS_KIN"/>
    <property type="match status" value="1"/>
</dbReference>
<dbReference type="Pfam" id="PF02518">
    <property type="entry name" value="HATPase_c"/>
    <property type="match status" value="1"/>
</dbReference>
<evidence type="ECO:0000256" key="5">
    <source>
        <dbReference type="SAM" id="Phobius"/>
    </source>
</evidence>
<dbReference type="InterPro" id="IPR036890">
    <property type="entry name" value="HATPase_C_sf"/>
</dbReference>
<dbReference type="Pfam" id="PF08448">
    <property type="entry name" value="PAS_4"/>
    <property type="match status" value="1"/>
</dbReference>
<dbReference type="eggNOG" id="COG3829">
    <property type="taxonomic scope" value="Bacteria"/>
</dbReference>
<dbReference type="SMART" id="SM00091">
    <property type="entry name" value="PAS"/>
    <property type="match status" value="2"/>
</dbReference>
<evidence type="ECO:0000313" key="10">
    <source>
        <dbReference type="Proteomes" id="UP000019460"/>
    </source>
</evidence>
<reference evidence="9 10" key="1">
    <citation type="submission" date="2012-11" db="EMBL/GenBank/DDBJ databases">
        <title>Genome assembly of Thiorhodococcus sp. AK35.</title>
        <authorList>
            <person name="Nupur N."/>
            <person name="Khatri I."/>
            <person name="Subramanian S."/>
            <person name="Pinnaka A."/>
        </authorList>
    </citation>
    <scope>NUCLEOTIDE SEQUENCE [LARGE SCALE GENOMIC DNA]</scope>
    <source>
        <strain evidence="9 10">AK35</strain>
    </source>
</reference>
<dbReference type="PROSITE" id="PS50112">
    <property type="entry name" value="PAS"/>
    <property type="match status" value="1"/>
</dbReference>
<feature type="domain" description="Histidine kinase" evidence="6">
    <location>
        <begin position="404"/>
        <end position="600"/>
    </location>
</feature>
<keyword evidence="5" id="KW-1133">Transmembrane helix</keyword>
<feature type="transmembrane region" description="Helical" evidence="5">
    <location>
        <begin position="84"/>
        <end position="105"/>
    </location>
</feature>
<organism evidence="9 10">
    <name type="scientific">Imhoffiella purpurea</name>
    <dbReference type="NCBI Taxonomy" id="1249627"/>
    <lineage>
        <taxon>Bacteria</taxon>
        <taxon>Pseudomonadati</taxon>
        <taxon>Pseudomonadota</taxon>
        <taxon>Gammaproteobacteria</taxon>
        <taxon>Chromatiales</taxon>
        <taxon>Chromatiaceae</taxon>
        <taxon>Imhoffiella</taxon>
    </lineage>
</organism>
<gene>
    <name evidence="9" type="ORF">D779_2012</name>
</gene>
<dbReference type="InterPro" id="IPR000700">
    <property type="entry name" value="PAS-assoc_C"/>
</dbReference>
<dbReference type="STRING" id="1249627.D779_2012"/>
<evidence type="ECO:0000313" key="9">
    <source>
        <dbReference type="EMBL" id="EXJ14957.1"/>
    </source>
</evidence>
<dbReference type="Gene3D" id="3.30.450.20">
    <property type="entry name" value="PAS domain"/>
    <property type="match status" value="2"/>
</dbReference>
<dbReference type="Pfam" id="PF07730">
    <property type="entry name" value="HisKA_3"/>
    <property type="match status" value="1"/>
</dbReference>
<keyword evidence="1" id="KW-0808">Transferase</keyword>
<evidence type="ECO:0000256" key="1">
    <source>
        <dbReference type="ARBA" id="ARBA00022679"/>
    </source>
</evidence>
<feature type="coiled-coil region" evidence="4">
    <location>
        <begin position="235"/>
        <end position="262"/>
    </location>
</feature>
<evidence type="ECO:0000259" key="7">
    <source>
        <dbReference type="PROSITE" id="PS50112"/>
    </source>
</evidence>
<keyword evidence="2" id="KW-0418">Kinase</keyword>
<keyword evidence="4" id="KW-0175">Coiled coil</keyword>
<keyword evidence="10" id="KW-1185">Reference proteome</keyword>
<name>W9VFZ3_9GAMM</name>
<sequence length="604" mass="68182">MIGAFSIVAILAVATAAAEVHTVQEGARRDQALLDPRDDDEILAGLNAHGVPSVGVTASIADADRLVMARVDRQDFRAVLARHAPWFLFAGLLALTILVVTVLFMRQREKLIASQRAREVQAEKLRALELLNAIADSSDEGIFAKDLEGRYLLCNPVICDLLGKRPEDVRGENYRNLYPPDMVRRLEEIERRIFQEDQVFTEEETYEIVSSRQVLLTSRGPLHDATGKIVGTFGVARDITERKRAEEALRESEERYRLLFESSSDALLVIDPEDGRILRANPAAVTMFRAQDESDFVSRPLWDYSTAEQEGRFSAHGKEGTFIAMALRSGSLVFDWQHRRLDGEEFPTTVSVTRFELFGRTMIQSSIRDITLKRRQQEELVNSRTKLRELTAHRERVREDERAYIAREIHDHLGQYLTALRMEANLMDLLVSEDGEGLKRHLASMKELIDHLIAETRRVIARLRPVALDLGLVSAAEWLAADYQERMGIPCLLDVAGAEDLDLDDDQATTLFRILQECLTNVTRHARAKRVEIRISASDAMLRMEVHDDGRGFDPAEVRAKKTFGLMGIRERVLIYGGSARIDSQPGKGTRLTIHLPIKPRGDA</sequence>
<dbReference type="eggNOG" id="COG4585">
    <property type="taxonomic scope" value="Bacteria"/>
</dbReference>
<dbReference type="InterPro" id="IPR011712">
    <property type="entry name" value="Sig_transdc_His_kin_sub3_dim/P"/>
</dbReference>
<keyword evidence="3" id="KW-0902">Two-component regulatory system</keyword>
<dbReference type="AlphaFoldDB" id="W9VFZ3"/>
<dbReference type="SMART" id="SM00387">
    <property type="entry name" value="HATPase_c"/>
    <property type="match status" value="1"/>
</dbReference>
<dbReference type="InterPro" id="IPR035965">
    <property type="entry name" value="PAS-like_dom_sf"/>
</dbReference>
<dbReference type="InterPro" id="IPR013656">
    <property type="entry name" value="PAS_4"/>
</dbReference>
<evidence type="ECO:0000259" key="6">
    <source>
        <dbReference type="PROSITE" id="PS50109"/>
    </source>
</evidence>
<dbReference type="SUPFAM" id="SSF55785">
    <property type="entry name" value="PYP-like sensor domain (PAS domain)"/>
    <property type="match status" value="2"/>
</dbReference>